<protein>
    <recommendedName>
        <fullName evidence="2">Copper amine oxidase-like N-terminal domain-containing protein</fullName>
    </recommendedName>
</protein>
<evidence type="ECO:0000259" key="2">
    <source>
        <dbReference type="Pfam" id="PF07833"/>
    </source>
</evidence>
<reference evidence="3" key="1">
    <citation type="submission" date="2022-01" db="EMBL/GenBank/DDBJ databases">
        <authorList>
            <person name="Criscuolo A."/>
        </authorList>
    </citation>
    <scope>NUCLEOTIDE SEQUENCE</scope>
    <source>
        <strain evidence="3">CIP111893</strain>
    </source>
</reference>
<dbReference type="Pfam" id="PF07833">
    <property type="entry name" value="Cu_amine_oxidN1"/>
    <property type="match status" value="1"/>
</dbReference>
<keyword evidence="4" id="KW-1185">Reference proteome</keyword>
<comment type="caution">
    <text evidence="3">The sequence shown here is derived from an EMBL/GenBank/DDBJ whole genome shotgun (WGS) entry which is preliminary data.</text>
</comment>
<dbReference type="SUPFAM" id="SSF55383">
    <property type="entry name" value="Copper amine oxidase, domain N"/>
    <property type="match status" value="1"/>
</dbReference>
<accession>A0ABN8FVZ9</accession>
<proteinExistence type="predicted"/>
<sequence length="301" mass="33091">MKNLFNKKVLTVITVASLLTAIGSVVYADSAIKKISAFQNGNIAIEVDGQKINLSSEDGMLYPIVYQGRSYVPAKYVAESLGARVDWDNKRQVITIASGTGDNSAALPLKDGNSSTTGSNQPSSNSNKNASSSSTTTSKPSTSTSASVNAKSFYPKNTTAQTMFNDNKAAAKALIGLYAKALKSKDLTEVNAWLKANIQKDRYDNDAYDHSSSSFKDSIDDYRKYYEDEYISFADNALAALAANNLSSKSKVNMDEERTKWFEYYVEVSDKYVSPVTIGVDFLYSINEDTNQYYFSQVIFH</sequence>
<name>A0ABN8FVZ9_9BACL</name>
<gene>
    <name evidence="3" type="ORF">PAECIP111893_00484</name>
</gene>
<dbReference type="Proteomes" id="UP000838686">
    <property type="component" value="Unassembled WGS sequence"/>
</dbReference>
<evidence type="ECO:0000313" key="4">
    <source>
        <dbReference type="Proteomes" id="UP000838686"/>
    </source>
</evidence>
<dbReference type="InterPro" id="IPR012854">
    <property type="entry name" value="Cu_amine_oxidase-like_N"/>
</dbReference>
<evidence type="ECO:0000313" key="3">
    <source>
        <dbReference type="EMBL" id="CAH1193524.1"/>
    </source>
</evidence>
<dbReference type="InterPro" id="IPR036582">
    <property type="entry name" value="Mao_N_sf"/>
</dbReference>
<feature type="domain" description="Copper amine oxidase-like N-terminal" evidence="2">
    <location>
        <begin position="62"/>
        <end position="102"/>
    </location>
</feature>
<dbReference type="EMBL" id="CAKMMF010000002">
    <property type="protein sequence ID" value="CAH1193524.1"/>
    <property type="molecule type" value="Genomic_DNA"/>
</dbReference>
<organism evidence="3 4">
    <name type="scientific">Paenibacillus plantiphilus</name>
    <dbReference type="NCBI Taxonomy" id="2905650"/>
    <lineage>
        <taxon>Bacteria</taxon>
        <taxon>Bacillati</taxon>
        <taxon>Bacillota</taxon>
        <taxon>Bacilli</taxon>
        <taxon>Bacillales</taxon>
        <taxon>Paenibacillaceae</taxon>
        <taxon>Paenibacillus</taxon>
    </lineage>
</organism>
<feature type="region of interest" description="Disordered" evidence="1">
    <location>
        <begin position="105"/>
        <end position="148"/>
    </location>
</feature>
<feature type="compositionally biased region" description="Low complexity" evidence="1">
    <location>
        <begin position="119"/>
        <end position="147"/>
    </location>
</feature>
<evidence type="ECO:0000256" key="1">
    <source>
        <dbReference type="SAM" id="MobiDB-lite"/>
    </source>
</evidence>